<proteinExistence type="predicted"/>
<dbReference type="PANTHER" id="PTHR30050:SF4">
    <property type="entry name" value="ATP-BINDING PROTEIN RV3427C IN INSERTION SEQUENCE-RELATED"/>
    <property type="match status" value="1"/>
</dbReference>
<comment type="caution">
    <text evidence="3">The sequence shown here is derived from an EMBL/GenBank/DDBJ whole genome shotgun (WGS) entry which is preliminary data.</text>
</comment>
<name>U4QFK2_LACHE</name>
<reference evidence="3 4" key="1">
    <citation type="submission" date="2013-09" db="EMBL/GenBank/DDBJ databases">
        <title>Draft Genome Sequence of five Lactobacillus helveticus strains CIRM-BIA 101T, 103, 104, 951 and 953 isolated from milk product.</title>
        <authorList>
            <person name="Valence F."/>
            <person name="Chuat V."/>
            <person name="Ma L."/>
            <person name="Creno S."/>
            <person name="Falentin H."/>
            <person name="Lortal S."/>
            <person name="Bizet C."/>
            <person name="Clermont D."/>
            <person name="Loux V."/>
            <person name="Bouchier C."/>
            <person name="Cousin S."/>
        </authorList>
    </citation>
    <scope>NUCLEOTIDE SEQUENCE [LARGE SCALE GENOMIC DNA]</scope>
    <source>
        <strain evidence="3 4">CIRM-BIA 953</strain>
    </source>
</reference>
<feature type="domain" description="AAA+ ATPase" evidence="1">
    <location>
        <begin position="116"/>
        <end position="261"/>
    </location>
</feature>
<protein>
    <submittedName>
        <fullName evidence="3">ORF 272</fullName>
    </submittedName>
</protein>
<dbReference type="Proteomes" id="UP000017243">
    <property type="component" value="Unassembled WGS sequence"/>
</dbReference>
<evidence type="ECO:0000313" key="4">
    <source>
        <dbReference type="Proteomes" id="UP000017243"/>
    </source>
</evidence>
<dbReference type="InterPro" id="IPR003593">
    <property type="entry name" value="AAA+_ATPase"/>
</dbReference>
<accession>U4QFK2</accession>
<dbReference type="SMART" id="SM00382">
    <property type="entry name" value="AAA"/>
    <property type="match status" value="1"/>
</dbReference>
<evidence type="ECO:0000259" key="1">
    <source>
        <dbReference type="SMART" id="SM00382"/>
    </source>
</evidence>
<dbReference type="InterPro" id="IPR027417">
    <property type="entry name" value="P-loop_NTPase"/>
</dbReference>
<dbReference type="AlphaFoldDB" id="U4QFK2"/>
<dbReference type="Gene3D" id="3.40.50.300">
    <property type="entry name" value="P-loop containing nucleotide triphosphate hydrolases"/>
    <property type="match status" value="1"/>
</dbReference>
<evidence type="ECO:0000313" key="2">
    <source>
        <dbReference type="EMBL" id="CDI43260.1"/>
    </source>
</evidence>
<evidence type="ECO:0000313" key="3">
    <source>
        <dbReference type="EMBL" id="CDI43342.1"/>
    </source>
</evidence>
<organism evidence="3 4">
    <name type="scientific">Lactobacillus helveticus CIRM-BIA 953</name>
    <dbReference type="NCBI Taxonomy" id="1226335"/>
    <lineage>
        <taxon>Bacteria</taxon>
        <taxon>Bacillati</taxon>
        <taxon>Bacillota</taxon>
        <taxon>Bacilli</taxon>
        <taxon>Lactobacillales</taxon>
        <taxon>Lactobacillaceae</taxon>
        <taxon>Lactobacillus</taxon>
    </lineage>
</organism>
<dbReference type="GO" id="GO:0006260">
    <property type="term" value="P:DNA replication"/>
    <property type="evidence" value="ECO:0007669"/>
    <property type="project" value="TreeGrafter"/>
</dbReference>
<dbReference type="CDD" id="cd00009">
    <property type="entry name" value="AAA"/>
    <property type="match status" value="1"/>
</dbReference>
<dbReference type="Pfam" id="PF00308">
    <property type="entry name" value="Bac_DnaA"/>
    <property type="match status" value="1"/>
</dbReference>
<dbReference type="PANTHER" id="PTHR30050">
    <property type="entry name" value="CHROMOSOMAL REPLICATION INITIATOR PROTEIN DNAA"/>
    <property type="match status" value="1"/>
</dbReference>
<dbReference type="SUPFAM" id="SSF52540">
    <property type="entry name" value="P-loop containing nucleoside triphosphate hydrolases"/>
    <property type="match status" value="1"/>
</dbReference>
<dbReference type="InterPro" id="IPR013317">
    <property type="entry name" value="DnaA_dom"/>
</dbReference>
<sequence length="267" mass="30347">MENISNAFDGLIEVIKDKKCDKHAKPIRYVKDLKTGQVFCPVCQLEKETDSQLKTMQKNMIIRSYRGFLQDNSLIDRASTFAYSFDNFEHKAGSIEEQTYKQARKIAGFYYKNPKKNGNSVFFGNAGSGKTHLAMAILNAVNGSSGDPMQRCLFLNVTALFKEMRAYIADKVTNKWSENYATEIVSKADLIVIDDLGAESADGNATKFVQDILWEIYEANQRIITTTNLTMDELQATYHGRLVSRFLEGSHGKLIDFTKINDKRMWK</sequence>
<dbReference type="EMBL" id="CBUH010000169">
    <property type="protein sequence ID" value="CDI43260.1"/>
    <property type="molecule type" value="Genomic_DNA"/>
</dbReference>
<dbReference type="EMBL" id="CBUH010000169">
    <property type="protein sequence ID" value="CDI43342.1"/>
    <property type="molecule type" value="Genomic_DNA"/>
</dbReference>
<gene>
    <name evidence="2" type="ORF">LHCIRMBIA953_02529</name>
    <name evidence="3" type="ORF">LHCIRMBIA953_02613</name>
</gene>